<protein>
    <submittedName>
        <fullName evidence="2">Uncharacterized protein</fullName>
    </submittedName>
</protein>
<evidence type="ECO:0000256" key="1">
    <source>
        <dbReference type="SAM" id="MobiDB-lite"/>
    </source>
</evidence>
<accession>A0A0D3BH68</accession>
<reference evidence="2 3" key="1">
    <citation type="journal article" date="2014" name="Genome Biol.">
        <title>Transcriptome and methylome profiling reveals relics of genome dominance in the mesopolyploid Brassica oleracea.</title>
        <authorList>
            <person name="Parkin I.A."/>
            <person name="Koh C."/>
            <person name="Tang H."/>
            <person name="Robinson S.J."/>
            <person name="Kagale S."/>
            <person name="Clarke W.E."/>
            <person name="Town C.D."/>
            <person name="Nixon J."/>
            <person name="Krishnakumar V."/>
            <person name="Bidwell S.L."/>
            <person name="Denoeud F."/>
            <person name="Belcram H."/>
            <person name="Links M.G."/>
            <person name="Just J."/>
            <person name="Clarke C."/>
            <person name="Bender T."/>
            <person name="Huebert T."/>
            <person name="Mason A.S."/>
            <person name="Pires J.C."/>
            <person name="Barker G."/>
            <person name="Moore J."/>
            <person name="Walley P.G."/>
            <person name="Manoli S."/>
            <person name="Batley J."/>
            <person name="Edwards D."/>
            <person name="Nelson M.N."/>
            <person name="Wang X."/>
            <person name="Paterson A.H."/>
            <person name="King G."/>
            <person name="Bancroft I."/>
            <person name="Chalhoub B."/>
            <person name="Sharpe A.G."/>
        </authorList>
    </citation>
    <scope>NUCLEOTIDE SEQUENCE</scope>
    <source>
        <strain evidence="2 3">cv. TO1000</strain>
    </source>
</reference>
<name>A0A0D3BH68_BRAOL</name>
<organism evidence="2 3">
    <name type="scientific">Brassica oleracea var. oleracea</name>
    <dbReference type="NCBI Taxonomy" id="109376"/>
    <lineage>
        <taxon>Eukaryota</taxon>
        <taxon>Viridiplantae</taxon>
        <taxon>Streptophyta</taxon>
        <taxon>Embryophyta</taxon>
        <taxon>Tracheophyta</taxon>
        <taxon>Spermatophyta</taxon>
        <taxon>Magnoliopsida</taxon>
        <taxon>eudicotyledons</taxon>
        <taxon>Gunneridae</taxon>
        <taxon>Pentapetalae</taxon>
        <taxon>rosids</taxon>
        <taxon>malvids</taxon>
        <taxon>Brassicales</taxon>
        <taxon>Brassicaceae</taxon>
        <taxon>Brassiceae</taxon>
        <taxon>Brassica</taxon>
    </lineage>
</organism>
<dbReference type="AlphaFoldDB" id="A0A0D3BH68"/>
<feature type="compositionally biased region" description="Polar residues" evidence="1">
    <location>
        <begin position="28"/>
        <end position="37"/>
    </location>
</feature>
<proteinExistence type="predicted"/>
<feature type="compositionally biased region" description="Pro residues" evidence="1">
    <location>
        <begin position="56"/>
        <end position="67"/>
    </location>
</feature>
<dbReference type="HOGENOM" id="CLU_033858_2_2_1"/>
<keyword evidence="3" id="KW-1185">Reference proteome</keyword>
<evidence type="ECO:0000313" key="3">
    <source>
        <dbReference type="Proteomes" id="UP000032141"/>
    </source>
</evidence>
<reference evidence="2" key="2">
    <citation type="submission" date="2015-03" db="UniProtKB">
        <authorList>
            <consortium name="EnsemblPlants"/>
        </authorList>
    </citation>
    <scope>IDENTIFICATION</scope>
</reference>
<dbReference type="Proteomes" id="UP000032141">
    <property type="component" value="Chromosome C3"/>
</dbReference>
<feature type="region of interest" description="Disordered" evidence="1">
    <location>
        <begin position="15"/>
        <end position="68"/>
    </location>
</feature>
<dbReference type="OMA" id="YRRIPRH"/>
<dbReference type="EnsemblPlants" id="Bo3g127390.1">
    <property type="protein sequence ID" value="Bo3g127390.1"/>
    <property type="gene ID" value="Bo3g127390"/>
</dbReference>
<evidence type="ECO:0000313" key="2">
    <source>
        <dbReference type="EnsemblPlants" id="Bo3g127390.1"/>
    </source>
</evidence>
<dbReference type="Gramene" id="Bo3g127390.1">
    <property type="protein sequence ID" value="Bo3g127390.1"/>
    <property type="gene ID" value="Bo3g127390"/>
</dbReference>
<sequence length="217" mass="24257">MVRKGRLTAHYREMFGEPGSHLDPASSAPGSSGQETVPETHAPSAPHVPSPMAHPTMPPPVPPPMAPPMAADIHPDLMVPPSAPYSQYTVEDILRLPGREGLPVIDPDRRDGTLRLRVDGCLASDVTDTIKGYFSMPHPNWSKTPHYVRKTWFKIYAQKYNWALGITERVRKKFNAKAKVRLLDTVSNWKGDWIVKGPPDLADPAVYRRIPRHLIHT</sequence>